<dbReference type="Gene3D" id="1.20.1320.30">
    <property type="match status" value="1"/>
</dbReference>
<dbReference type="GO" id="GO:0003724">
    <property type="term" value="F:RNA helicase activity"/>
    <property type="evidence" value="ECO:0007669"/>
    <property type="project" value="UniProtKB-EC"/>
</dbReference>
<accession>A0A7I8W4J9</accession>
<dbReference type="PANTHER" id="PTHR14074">
    <property type="entry name" value="HELICASE WITH DEATH DOMAIN-RELATED"/>
    <property type="match status" value="1"/>
</dbReference>
<sequence>MENFSDREFQLFLLKIQNLLKKQSTEILAEFKEHVASITEEDTDNLDPRQLIKLLKDTQLILKTNVEILREIFIGINLEHLYKNVIAQVKSPSTEEPPPLKTFRNAAKEILWDYVESDPQQIRHETIKKDHDVPSERTHFTEEESSEHESTESTSHSNDIVLRNYQLELAEEGLSGENTIICAPTGSGKTYTAAHICSERSRKITSTKHNGVRIVFVVPLKALKDQQRKAFRAYFENVHSVGPDNTLRELLKSPNKAAVVVMLTAQNLVNAIEEPSSSNRKVALEEIDILVMDECHHTKKNHPYAKIMHHCMQNTVANKQIPQLIGLSASLGAGSKGEEFVTSEESITFNHYVNLCAFYHAHKISYVVNYRQEIEQLINKSEELIKPVPARKQGDYISVLREISERIMKDEDAHFAEIGFDITSSQFENWIVDQKNKAISNGEAVTKDACFYLQHLRKAVMFYEDFQIEDSYLYLNEIFSNCHDVTSPNRTKWIRVFHEYIDRIDIARHQDLLENNQLVEILIKEIKEIYNKNPKSQGLILCRTVYGTRALHRIITEQMPNYKVSQIFGTNQCDGKIQMTEKSQQRILNCFRDGKLQILVGTDILQEAHDLPACNFVIRYNFVSNEIGSVQVAQGRARAKDSQCVLIVREDSNELMREQRNRIREIKMIETLDEINSDPSRIRMLVDKAINENIEEEIRRSRVTREDSEVDLSTFVFCCGSCARELFTADQLRKNGQQYICIDPEFPSKIDITNYSTPMPFSRDDHEGKFFCKAAECSDRKEKRDSLGTLIRYKCPYPREIGYVMSIRALSMRKVDTARPSPLKKWTKLLFPENCIIRDE</sequence>
<dbReference type="Gene3D" id="3.40.50.300">
    <property type="entry name" value="P-loop containing nucleotide triphosphate hydrolases"/>
    <property type="match status" value="2"/>
</dbReference>
<dbReference type="PROSITE" id="PS51192">
    <property type="entry name" value="HELICASE_ATP_BIND_1"/>
    <property type="match status" value="1"/>
</dbReference>
<evidence type="ECO:0000256" key="6">
    <source>
        <dbReference type="ARBA" id="ARBA00049390"/>
    </source>
</evidence>
<dbReference type="InterPro" id="IPR027417">
    <property type="entry name" value="P-loop_NTPase"/>
</dbReference>
<evidence type="ECO:0000313" key="11">
    <source>
        <dbReference type="EMBL" id="CAD5122599.1"/>
    </source>
</evidence>
<dbReference type="GO" id="GO:0005737">
    <property type="term" value="C:cytoplasm"/>
    <property type="evidence" value="ECO:0007669"/>
    <property type="project" value="TreeGrafter"/>
</dbReference>
<keyword evidence="2" id="KW-0399">Innate immunity</keyword>
<protein>
    <submittedName>
        <fullName evidence="11">DgyrCDS11011</fullName>
    </submittedName>
</protein>
<dbReference type="Proteomes" id="UP000549394">
    <property type="component" value="Unassembled WGS sequence"/>
</dbReference>
<evidence type="ECO:0000256" key="5">
    <source>
        <dbReference type="ARBA" id="ARBA00022859"/>
    </source>
</evidence>
<evidence type="ECO:0000313" key="12">
    <source>
        <dbReference type="Proteomes" id="UP000549394"/>
    </source>
</evidence>
<reference evidence="11 12" key="1">
    <citation type="submission" date="2020-08" db="EMBL/GenBank/DDBJ databases">
        <authorList>
            <person name="Hejnol A."/>
        </authorList>
    </citation>
    <scope>NUCLEOTIDE SEQUENCE [LARGE SCALE GENOMIC DNA]</scope>
</reference>
<dbReference type="SMART" id="SM00487">
    <property type="entry name" value="DEXDc"/>
    <property type="match status" value="1"/>
</dbReference>
<dbReference type="OrthoDB" id="416741at2759"/>
<dbReference type="GO" id="GO:0003676">
    <property type="term" value="F:nucleic acid binding"/>
    <property type="evidence" value="ECO:0007669"/>
    <property type="project" value="InterPro"/>
</dbReference>
<evidence type="ECO:0000256" key="4">
    <source>
        <dbReference type="ARBA" id="ARBA00022840"/>
    </source>
</evidence>
<dbReference type="PROSITE" id="PS51789">
    <property type="entry name" value="RLR_CTR"/>
    <property type="match status" value="1"/>
</dbReference>
<feature type="region of interest" description="Disordered" evidence="7">
    <location>
        <begin position="124"/>
        <end position="157"/>
    </location>
</feature>
<evidence type="ECO:0000259" key="9">
    <source>
        <dbReference type="PROSITE" id="PS51194"/>
    </source>
</evidence>
<dbReference type="InterPro" id="IPR014001">
    <property type="entry name" value="Helicase_ATP-bd"/>
</dbReference>
<dbReference type="Pfam" id="PF00270">
    <property type="entry name" value="DEAD"/>
    <property type="match status" value="1"/>
</dbReference>
<dbReference type="EMBL" id="CAJFCJ010000018">
    <property type="protein sequence ID" value="CAD5122599.1"/>
    <property type="molecule type" value="Genomic_DNA"/>
</dbReference>
<dbReference type="InterPro" id="IPR001650">
    <property type="entry name" value="Helicase_C-like"/>
</dbReference>
<dbReference type="InterPro" id="IPR021673">
    <property type="entry name" value="RLR_CTR"/>
</dbReference>
<evidence type="ECO:0000259" key="8">
    <source>
        <dbReference type="PROSITE" id="PS51192"/>
    </source>
</evidence>
<feature type="domain" description="RLR CTR" evidence="10">
    <location>
        <begin position="704"/>
        <end position="840"/>
    </location>
</feature>
<dbReference type="AlphaFoldDB" id="A0A7I8W4J9"/>
<dbReference type="InterPro" id="IPR051363">
    <property type="entry name" value="RLR_Helicase"/>
</dbReference>
<comment type="similarity">
    <text evidence="1">Belongs to the helicase family. RLR subfamily.</text>
</comment>
<evidence type="ECO:0000256" key="3">
    <source>
        <dbReference type="ARBA" id="ARBA00022741"/>
    </source>
</evidence>
<dbReference type="Pfam" id="PF00271">
    <property type="entry name" value="Helicase_C"/>
    <property type="match status" value="1"/>
</dbReference>
<dbReference type="Gene3D" id="2.170.150.30">
    <property type="entry name" value="RIG-I-like receptor, C-terminal regulatory domain"/>
    <property type="match status" value="1"/>
</dbReference>
<dbReference type="PROSITE" id="PS51194">
    <property type="entry name" value="HELICASE_CTER"/>
    <property type="match status" value="1"/>
</dbReference>
<dbReference type="SUPFAM" id="SSF52540">
    <property type="entry name" value="P-loop containing nucleoside triphosphate hydrolases"/>
    <property type="match status" value="2"/>
</dbReference>
<evidence type="ECO:0000256" key="2">
    <source>
        <dbReference type="ARBA" id="ARBA00022588"/>
    </source>
</evidence>
<proteinExistence type="inferred from homology"/>
<evidence type="ECO:0000259" key="10">
    <source>
        <dbReference type="PROSITE" id="PS51789"/>
    </source>
</evidence>
<evidence type="ECO:0000256" key="1">
    <source>
        <dbReference type="ARBA" id="ARBA00006866"/>
    </source>
</evidence>
<comment type="caution">
    <text evidence="11">The sequence shown here is derived from an EMBL/GenBank/DDBJ whole genome shotgun (WGS) entry which is preliminary data.</text>
</comment>
<feature type="domain" description="Helicase ATP-binding" evidence="8">
    <location>
        <begin position="170"/>
        <end position="349"/>
    </location>
</feature>
<dbReference type="GO" id="GO:0045087">
    <property type="term" value="P:innate immune response"/>
    <property type="evidence" value="ECO:0007669"/>
    <property type="project" value="UniProtKB-KW"/>
</dbReference>
<keyword evidence="5" id="KW-0391">Immunity</keyword>
<keyword evidence="3" id="KW-0547">Nucleotide-binding</keyword>
<dbReference type="InterPro" id="IPR011545">
    <property type="entry name" value="DEAD/DEAH_box_helicase_dom"/>
</dbReference>
<feature type="compositionally biased region" description="Basic and acidic residues" evidence="7">
    <location>
        <begin position="124"/>
        <end position="151"/>
    </location>
</feature>
<dbReference type="GO" id="GO:0005524">
    <property type="term" value="F:ATP binding"/>
    <property type="evidence" value="ECO:0007669"/>
    <property type="project" value="UniProtKB-KW"/>
</dbReference>
<name>A0A7I8W4J9_9ANNE</name>
<evidence type="ECO:0000256" key="7">
    <source>
        <dbReference type="SAM" id="MobiDB-lite"/>
    </source>
</evidence>
<gene>
    <name evidence="11" type="ORF">DGYR_LOCUS10397</name>
</gene>
<dbReference type="SMART" id="SM00490">
    <property type="entry name" value="HELICc"/>
    <property type="match status" value="1"/>
</dbReference>
<dbReference type="PANTHER" id="PTHR14074:SF36">
    <property type="entry name" value="RNA HELICASE"/>
    <property type="match status" value="1"/>
</dbReference>
<feature type="domain" description="Helicase C-terminal" evidence="9">
    <location>
        <begin position="517"/>
        <end position="680"/>
    </location>
</feature>
<comment type="catalytic activity">
    <reaction evidence="6">
        <text>ATP + H2O = ADP + phosphate + H(+)</text>
        <dbReference type="Rhea" id="RHEA:13065"/>
        <dbReference type="ChEBI" id="CHEBI:15377"/>
        <dbReference type="ChEBI" id="CHEBI:15378"/>
        <dbReference type="ChEBI" id="CHEBI:30616"/>
        <dbReference type="ChEBI" id="CHEBI:43474"/>
        <dbReference type="ChEBI" id="CHEBI:456216"/>
        <dbReference type="EC" id="3.6.4.13"/>
    </reaction>
    <physiologicalReaction direction="left-to-right" evidence="6">
        <dbReference type="Rhea" id="RHEA:13066"/>
    </physiologicalReaction>
</comment>
<keyword evidence="12" id="KW-1185">Reference proteome</keyword>
<organism evidence="11 12">
    <name type="scientific">Dimorphilus gyrociliatus</name>
    <dbReference type="NCBI Taxonomy" id="2664684"/>
    <lineage>
        <taxon>Eukaryota</taxon>
        <taxon>Metazoa</taxon>
        <taxon>Spiralia</taxon>
        <taxon>Lophotrochozoa</taxon>
        <taxon>Annelida</taxon>
        <taxon>Polychaeta</taxon>
        <taxon>Polychaeta incertae sedis</taxon>
        <taxon>Dinophilidae</taxon>
        <taxon>Dimorphilus</taxon>
    </lineage>
</organism>
<dbReference type="InterPro" id="IPR038557">
    <property type="entry name" value="RLR_C_sf"/>
</dbReference>
<keyword evidence="4" id="KW-0067">ATP-binding</keyword>